<protein>
    <submittedName>
        <fullName evidence="2">(rape) hypothetical protein</fullName>
    </submittedName>
</protein>
<feature type="region of interest" description="Disordered" evidence="1">
    <location>
        <begin position="1"/>
        <end position="54"/>
    </location>
</feature>
<dbReference type="Proteomes" id="UP001295469">
    <property type="component" value="Chromosome C02"/>
</dbReference>
<evidence type="ECO:0000256" key="1">
    <source>
        <dbReference type="SAM" id="MobiDB-lite"/>
    </source>
</evidence>
<accession>A0A816K149</accession>
<proteinExistence type="predicted"/>
<dbReference type="EMBL" id="HG994366">
    <property type="protein sequence ID" value="CAF1906651.1"/>
    <property type="molecule type" value="Genomic_DNA"/>
</dbReference>
<sequence length="54" mass="5912">MRKRKSSQGTSPEWNKRHKENTPLGSATASIITGSSSELPNHKGSDDDKTSKDQ</sequence>
<reference evidence="2" key="1">
    <citation type="submission" date="2021-01" db="EMBL/GenBank/DDBJ databases">
        <authorList>
            <consortium name="Genoscope - CEA"/>
            <person name="William W."/>
        </authorList>
    </citation>
    <scope>NUCLEOTIDE SEQUENCE</scope>
</reference>
<evidence type="ECO:0000313" key="2">
    <source>
        <dbReference type="EMBL" id="CAF1906651.1"/>
    </source>
</evidence>
<feature type="compositionally biased region" description="Basic and acidic residues" evidence="1">
    <location>
        <begin position="40"/>
        <end position="54"/>
    </location>
</feature>
<dbReference type="AlphaFoldDB" id="A0A816K149"/>
<feature type="compositionally biased region" description="Low complexity" evidence="1">
    <location>
        <begin position="25"/>
        <end position="37"/>
    </location>
</feature>
<name>A0A816K149_BRANA</name>
<gene>
    <name evidence="2" type="ORF">DARMORV10_C02P26860.1</name>
</gene>
<organism evidence="2">
    <name type="scientific">Brassica napus</name>
    <name type="common">Rape</name>
    <dbReference type="NCBI Taxonomy" id="3708"/>
    <lineage>
        <taxon>Eukaryota</taxon>
        <taxon>Viridiplantae</taxon>
        <taxon>Streptophyta</taxon>
        <taxon>Embryophyta</taxon>
        <taxon>Tracheophyta</taxon>
        <taxon>Spermatophyta</taxon>
        <taxon>Magnoliopsida</taxon>
        <taxon>eudicotyledons</taxon>
        <taxon>Gunneridae</taxon>
        <taxon>Pentapetalae</taxon>
        <taxon>rosids</taxon>
        <taxon>malvids</taxon>
        <taxon>Brassicales</taxon>
        <taxon>Brassicaceae</taxon>
        <taxon>Brassiceae</taxon>
        <taxon>Brassica</taxon>
    </lineage>
</organism>